<evidence type="ECO:0000313" key="3">
    <source>
        <dbReference type="Proteomes" id="UP000324585"/>
    </source>
</evidence>
<dbReference type="GO" id="GO:0044528">
    <property type="term" value="P:regulation of mitochondrial mRNA stability"/>
    <property type="evidence" value="ECO:0007669"/>
    <property type="project" value="TreeGrafter"/>
</dbReference>
<dbReference type="GO" id="GO:0003723">
    <property type="term" value="F:RNA binding"/>
    <property type="evidence" value="ECO:0007669"/>
    <property type="project" value="TreeGrafter"/>
</dbReference>
<protein>
    <recommendedName>
        <fullName evidence="4">Tbc2 translation factor, chloroplastic</fullName>
    </recommendedName>
</protein>
<accession>A0A5J4YPE3</accession>
<dbReference type="PANTHER" id="PTHR21228">
    <property type="entry name" value="FAST LEU-RICH DOMAIN-CONTAINING"/>
    <property type="match status" value="1"/>
</dbReference>
<dbReference type="PANTHER" id="PTHR21228:SF40">
    <property type="entry name" value="LD45607P"/>
    <property type="match status" value="1"/>
</dbReference>
<keyword evidence="3" id="KW-1185">Reference proteome</keyword>
<dbReference type="GO" id="GO:0005759">
    <property type="term" value="C:mitochondrial matrix"/>
    <property type="evidence" value="ECO:0007669"/>
    <property type="project" value="TreeGrafter"/>
</dbReference>
<dbReference type="InterPro" id="IPR050870">
    <property type="entry name" value="FAST_kinase"/>
</dbReference>
<name>A0A5J4YPE3_PORPP</name>
<organism evidence="2 3">
    <name type="scientific">Porphyridium purpureum</name>
    <name type="common">Red alga</name>
    <name type="synonym">Porphyridium cruentum</name>
    <dbReference type="NCBI Taxonomy" id="35688"/>
    <lineage>
        <taxon>Eukaryota</taxon>
        <taxon>Rhodophyta</taxon>
        <taxon>Bangiophyceae</taxon>
        <taxon>Porphyridiales</taxon>
        <taxon>Porphyridiaceae</taxon>
        <taxon>Porphyridium</taxon>
    </lineage>
</organism>
<evidence type="ECO:0000313" key="2">
    <source>
        <dbReference type="EMBL" id="KAA8492732.1"/>
    </source>
</evidence>
<proteinExistence type="predicted"/>
<dbReference type="EMBL" id="VRMN01000008">
    <property type="protein sequence ID" value="KAA8492732.1"/>
    <property type="molecule type" value="Genomic_DNA"/>
</dbReference>
<reference evidence="3" key="1">
    <citation type="journal article" date="2019" name="Nat. Commun.">
        <title>Expansion of phycobilisome linker gene families in mesophilic red algae.</title>
        <authorList>
            <person name="Lee J."/>
            <person name="Kim D."/>
            <person name="Bhattacharya D."/>
            <person name="Yoon H.S."/>
        </authorList>
    </citation>
    <scope>NUCLEOTIDE SEQUENCE [LARGE SCALE GENOMIC DNA]</scope>
    <source>
        <strain evidence="3">CCMP 1328</strain>
    </source>
</reference>
<gene>
    <name evidence="2" type="ORF">FVE85_9004</name>
</gene>
<evidence type="ECO:0008006" key="4">
    <source>
        <dbReference type="Google" id="ProtNLM"/>
    </source>
</evidence>
<dbReference type="Proteomes" id="UP000324585">
    <property type="component" value="Unassembled WGS sequence"/>
</dbReference>
<comment type="caution">
    <text evidence="2">The sequence shown here is derived from an EMBL/GenBank/DDBJ whole genome shotgun (WGS) entry which is preliminary data.</text>
</comment>
<dbReference type="OrthoDB" id="413408at2759"/>
<dbReference type="GO" id="GO:0000963">
    <property type="term" value="P:mitochondrial RNA processing"/>
    <property type="evidence" value="ECO:0007669"/>
    <property type="project" value="TreeGrafter"/>
</dbReference>
<evidence type="ECO:0000256" key="1">
    <source>
        <dbReference type="SAM" id="MobiDB-lite"/>
    </source>
</evidence>
<sequence>MARVDGDVYSAGVLLRVQFEVDETPGRVFFGWCAPREEDGRGGMGVDMDGVDEEIEAMVRGRAGAWVVPSAAQVAVKSRVATARAGWRNAAPDAVRAALCRRSDRRQSKRGVRMCVSELGKHARLIGTQEKTSHRQVYRKTETKRAFHERVRQMETFVKSAPDKYQRMQRFCALLQLVQSDTTHFLSGSMDERESSTELALGSDDPDRDGTEVKQQGRSLSELIVLLRAVCHVLASTRAKSQHEEMRRILRESGFLEHWSTGALCCLDNSRAQVHPVQLCSLLNAFGKLEVAPPPKLLDALQSACMPFRRFDARGLANVIWSFARFGIRPRAEVLDDWCSACEAHMTAMNSLELAQIIWACAKLELNLPGTLRQSWTCHFQEVAHQLQAQHLSMTMWAFAVMYMESSQKLDAFTKDSVRVCLEQFPRLSVDLKAQECSTILWACARLRLNVTDDFQNCWYAMFVRLASEMSLQSLSNSIWAFARLDWKPTGRPANELLAALSRTEVLLSASPPALATIMWSFGKMKWQMPRELVQKWHELAKRQVKQFNSQAAVSSIWGMSALNISRTNENVFSFWMATALRQIPHMNGKELTCLLTSIARTQYVLPRLSLLRIQHAFLRLERSETASSQTLASFMWAFARLKVRPEPAVLREWSDRVSLCVPSFSLQAVVISLWSMARLNVSVAPSLTEKLMARFEQLAHHTNFQDVTLIMWALAKLDVNVTESFYARWNEAFKRELVAATNLGQTQSLDMIKWAMEKLSEKLFVRDILLGVRVAKMDEMQM</sequence>
<feature type="region of interest" description="Disordered" evidence="1">
    <location>
        <begin position="187"/>
        <end position="214"/>
    </location>
</feature>
<dbReference type="GO" id="GO:0035770">
    <property type="term" value="C:ribonucleoprotein granule"/>
    <property type="evidence" value="ECO:0007669"/>
    <property type="project" value="TreeGrafter"/>
</dbReference>
<dbReference type="AlphaFoldDB" id="A0A5J4YPE3"/>